<comment type="caution">
    <text evidence="3">The sequence shown here is derived from an EMBL/GenBank/DDBJ whole genome shotgun (WGS) entry which is preliminary data.</text>
</comment>
<dbReference type="PANTHER" id="PTHR40252:SF2">
    <property type="entry name" value="BLR0328 PROTEIN"/>
    <property type="match status" value="1"/>
</dbReference>
<accession>A0A6N7Q0G9</accession>
<dbReference type="Pfam" id="PF08495">
    <property type="entry name" value="FIST"/>
    <property type="match status" value="1"/>
</dbReference>
<dbReference type="PANTHER" id="PTHR40252">
    <property type="entry name" value="BLR0328 PROTEIN"/>
    <property type="match status" value="1"/>
</dbReference>
<organism evidence="3 4">
    <name type="scientific">Polyangium spumosum</name>
    <dbReference type="NCBI Taxonomy" id="889282"/>
    <lineage>
        <taxon>Bacteria</taxon>
        <taxon>Pseudomonadati</taxon>
        <taxon>Myxococcota</taxon>
        <taxon>Polyangia</taxon>
        <taxon>Polyangiales</taxon>
        <taxon>Polyangiaceae</taxon>
        <taxon>Polyangium</taxon>
    </lineage>
</organism>
<dbReference type="SMART" id="SM00897">
    <property type="entry name" value="FIST"/>
    <property type="match status" value="1"/>
</dbReference>
<evidence type="ECO:0000259" key="1">
    <source>
        <dbReference type="SMART" id="SM00897"/>
    </source>
</evidence>
<proteinExistence type="predicted"/>
<evidence type="ECO:0000313" key="4">
    <source>
        <dbReference type="Proteomes" id="UP000440224"/>
    </source>
</evidence>
<dbReference type="Proteomes" id="UP000440224">
    <property type="component" value="Unassembled WGS sequence"/>
</dbReference>
<reference evidence="3 4" key="1">
    <citation type="submission" date="2019-10" db="EMBL/GenBank/DDBJ databases">
        <title>A soil myxobacterium in the family Polyangiaceae.</title>
        <authorList>
            <person name="Li Y."/>
            <person name="Wang J."/>
        </authorList>
    </citation>
    <scope>NUCLEOTIDE SEQUENCE [LARGE SCALE GENOMIC DNA]</scope>
    <source>
        <strain evidence="3 4">DSM 14734</strain>
    </source>
</reference>
<dbReference type="EMBL" id="WJIE01000010">
    <property type="protein sequence ID" value="MRG96230.1"/>
    <property type="molecule type" value="Genomic_DNA"/>
</dbReference>
<feature type="domain" description="FIST" evidence="1">
    <location>
        <begin position="31"/>
        <end position="223"/>
    </location>
</feature>
<name>A0A6N7Q0G9_9BACT</name>
<dbReference type="AlphaFoldDB" id="A0A6N7Q0G9"/>
<gene>
    <name evidence="3" type="ORF">GF068_30550</name>
</gene>
<dbReference type="SMART" id="SM01204">
    <property type="entry name" value="FIST_C"/>
    <property type="match status" value="1"/>
</dbReference>
<feature type="domain" description="FIST C-domain" evidence="2">
    <location>
        <begin position="224"/>
        <end position="368"/>
    </location>
</feature>
<dbReference type="InterPro" id="IPR013702">
    <property type="entry name" value="FIST_domain_N"/>
</dbReference>
<sequence>MRAATASIVHEDAERAGREVIAELLDELGGKPDLVLVFASARYEPEALLRGIWSRLPEGVELAGCSSCAEIGAEEALSGSVTVMGIQLGSVSCATLVVEHIQGRSREAGRELGERARSFEPGLLIVLPDGIGTNGAQLLEGLQEVVGRRFPIVGGVAADELRFQRTWELRGREVLHGGAVAVALKGDISFFSAAKGGWQPVGAARTCTRVENGTLLLELDGRPALGIYKDFLGERAANLETAGIEFPLGVVGGMPGDYQMSDEQILVVRAVQGVDEARQGLLLSGEIQEGARVRLTRGTKEDLIQSAAGAVEEATRALPGASLALFFDCAGRKVVLGPRYKDEVEAAFARLGDVPRIGFYTYGELSPVQGVTLHHDETFTMMLLRA</sequence>
<evidence type="ECO:0000259" key="2">
    <source>
        <dbReference type="SMART" id="SM01204"/>
    </source>
</evidence>
<evidence type="ECO:0000313" key="3">
    <source>
        <dbReference type="EMBL" id="MRG96230.1"/>
    </source>
</evidence>
<dbReference type="Pfam" id="PF10442">
    <property type="entry name" value="FIST_C"/>
    <property type="match status" value="1"/>
</dbReference>
<evidence type="ECO:0008006" key="5">
    <source>
        <dbReference type="Google" id="ProtNLM"/>
    </source>
</evidence>
<keyword evidence="4" id="KW-1185">Reference proteome</keyword>
<dbReference type="InterPro" id="IPR019494">
    <property type="entry name" value="FIST_C"/>
</dbReference>
<protein>
    <recommendedName>
        <fullName evidence="5">Histidine kinase</fullName>
    </recommendedName>
</protein>
<dbReference type="OrthoDB" id="343514at2"/>
<dbReference type="RefSeq" id="WP_153823026.1">
    <property type="nucleotide sequence ID" value="NZ_WJIE01000010.1"/>
</dbReference>